<keyword evidence="2" id="KW-1185">Reference proteome</keyword>
<sequence>MLQAAASSESQAVLFEIAATLSELCMFHGLLRGETPTNDMVTTTRRLWARWSNHGKTVTRVGDEENAVAAPVEVLPVDTPQIFCSDAIILLSVSEASTLVSGTAASFFLRRNISGGPGSGPVSLYLAVVNFVIQLLGEVVAADGIVGMLARRNKSQGFMIDPVSD</sequence>
<proteinExistence type="predicted"/>
<dbReference type="OrthoDB" id="186615at2759"/>
<accession>A0A9W7BZF9</accession>
<dbReference type="AlphaFoldDB" id="A0A9W7BZF9"/>
<organism evidence="1 2">
    <name type="scientific">Triparma laevis f. longispina</name>
    <dbReference type="NCBI Taxonomy" id="1714387"/>
    <lineage>
        <taxon>Eukaryota</taxon>
        <taxon>Sar</taxon>
        <taxon>Stramenopiles</taxon>
        <taxon>Ochrophyta</taxon>
        <taxon>Bolidophyceae</taxon>
        <taxon>Parmales</taxon>
        <taxon>Triparmaceae</taxon>
        <taxon>Triparma</taxon>
    </lineage>
</organism>
<dbReference type="Proteomes" id="UP001165122">
    <property type="component" value="Unassembled WGS sequence"/>
</dbReference>
<gene>
    <name evidence="1" type="ORF">TrLO_g138</name>
</gene>
<protein>
    <submittedName>
        <fullName evidence="1">Uncharacterized protein</fullName>
    </submittedName>
</protein>
<dbReference type="EMBL" id="BRXW01000010">
    <property type="protein sequence ID" value="GMH99402.1"/>
    <property type="molecule type" value="Genomic_DNA"/>
</dbReference>
<evidence type="ECO:0000313" key="2">
    <source>
        <dbReference type="Proteomes" id="UP001165122"/>
    </source>
</evidence>
<reference evidence="2" key="1">
    <citation type="journal article" date="2023" name="Commun. Biol.">
        <title>Genome analysis of Parmales, the sister group of diatoms, reveals the evolutionary specialization of diatoms from phago-mixotrophs to photoautotrophs.</title>
        <authorList>
            <person name="Ban H."/>
            <person name="Sato S."/>
            <person name="Yoshikawa S."/>
            <person name="Yamada K."/>
            <person name="Nakamura Y."/>
            <person name="Ichinomiya M."/>
            <person name="Sato N."/>
            <person name="Blanc-Mathieu R."/>
            <person name="Endo H."/>
            <person name="Kuwata A."/>
            <person name="Ogata H."/>
        </authorList>
    </citation>
    <scope>NUCLEOTIDE SEQUENCE [LARGE SCALE GENOMIC DNA]</scope>
    <source>
        <strain evidence="2">NIES 3700</strain>
    </source>
</reference>
<name>A0A9W7BZF9_9STRA</name>
<evidence type="ECO:0000313" key="1">
    <source>
        <dbReference type="EMBL" id="GMH99402.1"/>
    </source>
</evidence>
<comment type="caution">
    <text evidence="1">The sequence shown here is derived from an EMBL/GenBank/DDBJ whole genome shotgun (WGS) entry which is preliminary data.</text>
</comment>